<protein>
    <submittedName>
        <fullName evidence="1">Uncharacterized protein</fullName>
    </submittedName>
</protein>
<accession>A0A8J5T5G6</accession>
<dbReference type="EMBL" id="JAAALK010000284">
    <property type="protein sequence ID" value="KAG8069144.1"/>
    <property type="molecule type" value="Genomic_DNA"/>
</dbReference>
<dbReference type="AlphaFoldDB" id="A0A8J5T5G6"/>
<gene>
    <name evidence="1" type="ORF">GUJ93_ZPchr0005g16187</name>
</gene>
<reference evidence="1" key="1">
    <citation type="journal article" date="2021" name="bioRxiv">
        <title>Whole Genome Assembly and Annotation of Northern Wild Rice, Zizania palustris L., Supports a Whole Genome Duplication in the Zizania Genus.</title>
        <authorList>
            <person name="Haas M."/>
            <person name="Kono T."/>
            <person name="Macchietto M."/>
            <person name="Millas R."/>
            <person name="McGilp L."/>
            <person name="Shao M."/>
            <person name="Duquette J."/>
            <person name="Hirsch C.N."/>
            <person name="Kimball J."/>
        </authorList>
    </citation>
    <scope>NUCLEOTIDE SEQUENCE</scope>
    <source>
        <tissue evidence="1">Fresh leaf tissue</tissue>
    </source>
</reference>
<dbReference type="Proteomes" id="UP000729402">
    <property type="component" value="Unassembled WGS sequence"/>
</dbReference>
<reference evidence="1" key="2">
    <citation type="submission" date="2021-02" db="EMBL/GenBank/DDBJ databases">
        <authorList>
            <person name="Kimball J.A."/>
            <person name="Haas M.W."/>
            <person name="Macchietto M."/>
            <person name="Kono T."/>
            <person name="Duquette J."/>
            <person name="Shao M."/>
        </authorList>
    </citation>
    <scope>NUCLEOTIDE SEQUENCE</scope>
    <source>
        <tissue evidence="1">Fresh leaf tissue</tissue>
    </source>
</reference>
<evidence type="ECO:0000313" key="2">
    <source>
        <dbReference type="Proteomes" id="UP000729402"/>
    </source>
</evidence>
<evidence type="ECO:0000313" key="1">
    <source>
        <dbReference type="EMBL" id="KAG8069144.1"/>
    </source>
</evidence>
<proteinExistence type="predicted"/>
<name>A0A8J5T5G6_ZIZPA</name>
<organism evidence="1 2">
    <name type="scientific">Zizania palustris</name>
    <name type="common">Northern wild rice</name>
    <dbReference type="NCBI Taxonomy" id="103762"/>
    <lineage>
        <taxon>Eukaryota</taxon>
        <taxon>Viridiplantae</taxon>
        <taxon>Streptophyta</taxon>
        <taxon>Embryophyta</taxon>
        <taxon>Tracheophyta</taxon>
        <taxon>Spermatophyta</taxon>
        <taxon>Magnoliopsida</taxon>
        <taxon>Liliopsida</taxon>
        <taxon>Poales</taxon>
        <taxon>Poaceae</taxon>
        <taxon>BOP clade</taxon>
        <taxon>Oryzoideae</taxon>
        <taxon>Oryzeae</taxon>
        <taxon>Zizaniinae</taxon>
        <taxon>Zizania</taxon>
    </lineage>
</organism>
<keyword evidence="2" id="KW-1185">Reference proteome</keyword>
<comment type="caution">
    <text evidence="1">The sequence shown here is derived from an EMBL/GenBank/DDBJ whole genome shotgun (WGS) entry which is preliminary data.</text>
</comment>
<sequence length="76" mass="8235">MFTRFPSSTWPACAEVAFGLASRQCVPYFSHVLPEQTAHDDCLLLLQTSCAHASCHSGCRATVHQSLRPDAQLAGC</sequence>